<evidence type="ECO:0000313" key="2">
    <source>
        <dbReference type="Proteomes" id="UP000838756"/>
    </source>
</evidence>
<dbReference type="OrthoDB" id="6931216at2759"/>
<keyword evidence="2" id="KW-1185">Reference proteome</keyword>
<gene>
    <name evidence="1" type="primary">jg944</name>
    <name evidence="1" type="ORF">PAEG_LOCUS27716</name>
</gene>
<dbReference type="AlphaFoldDB" id="A0A8S4SRQ9"/>
<evidence type="ECO:0000313" key="1">
    <source>
        <dbReference type="EMBL" id="CAH2269505.1"/>
    </source>
</evidence>
<name>A0A8S4SRQ9_9NEOP</name>
<accession>A0A8S4SRQ9</accession>
<dbReference type="PANTHER" id="PTHR33332">
    <property type="entry name" value="REVERSE TRANSCRIPTASE DOMAIN-CONTAINING PROTEIN"/>
    <property type="match status" value="1"/>
</dbReference>
<proteinExistence type="predicted"/>
<dbReference type="Proteomes" id="UP000838756">
    <property type="component" value="Unassembled WGS sequence"/>
</dbReference>
<protein>
    <submittedName>
        <fullName evidence="1">Jg944 protein</fullName>
    </submittedName>
</protein>
<dbReference type="PRINTS" id="PR01345">
    <property type="entry name" value="CERVTRCPTASE"/>
</dbReference>
<comment type="caution">
    <text evidence="1">The sequence shown here is derived from an EMBL/GenBank/DDBJ whole genome shotgun (WGS) entry which is preliminary data.</text>
</comment>
<sequence length="246" mass="29032">MRIFRVVNNPTDEMLLQDDLDRLDNYCIINRLDLNVSNALQFHLLVKRNIFKSTYKIKNQNLNRVSEIRDLGVLLDTKLLYDKHVDQIVSKASRMLGYLSRSSKDFTKLKTIKILYCALVRSNLEYASQIWNPHYEVYIQRIERIQKKFIRFLKFRFKLNSSLSYEAICAQLHLLPLALRRNINDITLLINIANNKVDCTPLLDKLFFKVLANNHPRSARSHSNLWTPFSHMKFRSNSNLAYHSTN</sequence>
<organism evidence="1 2">
    <name type="scientific">Pararge aegeria aegeria</name>
    <dbReference type="NCBI Taxonomy" id="348720"/>
    <lineage>
        <taxon>Eukaryota</taxon>
        <taxon>Metazoa</taxon>
        <taxon>Ecdysozoa</taxon>
        <taxon>Arthropoda</taxon>
        <taxon>Hexapoda</taxon>
        <taxon>Insecta</taxon>
        <taxon>Pterygota</taxon>
        <taxon>Neoptera</taxon>
        <taxon>Endopterygota</taxon>
        <taxon>Lepidoptera</taxon>
        <taxon>Glossata</taxon>
        <taxon>Ditrysia</taxon>
        <taxon>Papilionoidea</taxon>
        <taxon>Nymphalidae</taxon>
        <taxon>Satyrinae</taxon>
        <taxon>Satyrini</taxon>
        <taxon>Parargina</taxon>
        <taxon>Pararge</taxon>
    </lineage>
</organism>
<dbReference type="EMBL" id="CAKXAJ010026533">
    <property type="protein sequence ID" value="CAH2269505.1"/>
    <property type="molecule type" value="Genomic_DNA"/>
</dbReference>
<reference evidence="1" key="1">
    <citation type="submission" date="2022-03" db="EMBL/GenBank/DDBJ databases">
        <authorList>
            <person name="Lindestad O."/>
        </authorList>
    </citation>
    <scope>NUCLEOTIDE SEQUENCE</scope>
</reference>